<protein>
    <submittedName>
        <fullName evidence="2">Uncharacterized protein</fullName>
    </submittedName>
</protein>
<gene>
    <name evidence="2" type="ORF">CSOJ01_12257</name>
</gene>
<name>A0A8H6MM13_9PEZI</name>
<sequence length="127" mass="14267">MKAAALLVVLCSTMASAAISRVICSDPPNDWGCMPEIDRNGYAGYWRQTQAVVLFVTPVVGDMLVRRGSKSFDRVPKVECYSDAIREPEPRQELTERSIEWSSREVEAIFWCFEGGRARGLSSYMLP</sequence>
<dbReference type="Proteomes" id="UP000652219">
    <property type="component" value="Unassembled WGS sequence"/>
</dbReference>
<feature type="chain" id="PRO_5034426337" evidence="1">
    <location>
        <begin position="21"/>
        <end position="127"/>
    </location>
</feature>
<feature type="signal peptide" evidence="1">
    <location>
        <begin position="1"/>
        <end position="20"/>
    </location>
</feature>
<keyword evidence="1" id="KW-0732">Signal</keyword>
<comment type="caution">
    <text evidence="2">The sequence shown here is derived from an EMBL/GenBank/DDBJ whole genome shotgun (WGS) entry which is preliminary data.</text>
</comment>
<keyword evidence="3" id="KW-1185">Reference proteome</keyword>
<dbReference type="EMBL" id="WIGN01000308">
    <property type="protein sequence ID" value="KAF6800281.1"/>
    <property type="molecule type" value="Genomic_DNA"/>
</dbReference>
<proteinExistence type="predicted"/>
<reference evidence="2 3" key="1">
    <citation type="journal article" date="2020" name="Phytopathology">
        <title>Genome Sequence Resources of Colletotrichum truncatum, C. plurivorum, C. musicola, and C. sojae: Four Species Pathogenic to Soybean (Glycine max).</title>
        <authorList>
            <person name="Rogerio F."/>
            <person name="Boufleur T.R."/>
            <person name="Ciampi-Guillardi M."/>
            <person name="Sukno S.A."/>
            <person name="Thon M.R."/>
            <person name="Massola Junior N.S."/>
            <person name="Baroncelli R."/>
        </authorList>
    </citation>
    <scope>NUCLEOTIDE SEQUENCE [LARGE SCALE GENOMIC DNA]</scope>
    <source>
        <strain evidence="2 3">LFN0009</strain>
    </source>
</reference>
<organism evidence="2 3">
    <name type="scientific">Colletotrichum sojae</name>
    <dbReference type="NCBI Taxonomy" id="2175907"/>
    <lineage>
        <taxon>Eukaryota</taxon>
        <taxon>Fungi</taxon>
        <taxon>Dikarya</taxon>
        <taxon>Ascomycota</taxon>
        <taxon>Pezizomycotina</taxon>
        <taxon>Sordariomycetes</taxon>
        <taxon>Hypocreomycetidae</taxon>
        <taxon>Glomerellales</taxon>
        <taxon>Glomerellaceae</taxon>
        <taxon>Colletotrichum</taxon>
        <taxon>Colletotrichum orchidearum species complex</taxon>
    </lineage>
</organism>
<evidence type="ECO:0000256" key="1">
    <source>
        <dbReference type="SAM" id="SignalP"/>
    </source>
</evidence>
<evidence type="ECO:0000313" key="2">
    <source>
        <dbReference type="EMBL" id="KAF6800281.1"/>
    </source>
</evidence>
<dbReference type="AlphaFoldDB" id="A0A8H6MM13"/>
<evidence type="ECO:0000313" key="3">
    <source>
        <dbReference type="Proteomes" id="UP000652219"/>
    </source>
</evidence>
<accession>A0A8H6MM13</accession>